<protein>
    <submittedName>
        <fullName evidence="1">Uncharacterized protein</fullName>
    </submittedName>
</protein>
<evidence type="ECO:0000313" key="2">
    <source>
        <dbReference type="Proteomes" id="UP000018951"/>
    </source>
</evidence>
<keyword evidence="2" id="KW-1185">Reference proteome</keyword>
<gene>
    <name evidence="1" type="ORF">P857_74</name>
</gene>
<accession>W2V222</accession>
<evidence type="ECO:0000313" key="1">
    <source>
        <dbReference type="EMBL" id="ETO91503.1"/>
    </source>
</evidence>
<reference evidence="1 2" key="1">
    <citation type="journal article" date="2013" name="PLoS ONE">
        <title>Bacterial endosymbiosis in a chordate host: long-term co-evolution and conservation of secondary metabolism.</title>
        <authorList>
            <person name="Kwan J.C."/>
            <person name="Schmidt E.W."/>
        </authorList>
    </citation>
    <scope>NUCLEOTIDE SEQUENCE [LARGE SCALE GENOMIC DNA]</scope>
    <source>
        <strain evidence="2">L6</strain>
    </source>
</reference>
<name>W2V222_9RICK</name>
<sequence>MCHFPYHFRTALHGIPVLNIYNMTLTTKDRQGQMKLLERKQQICAGAT</sequence>
<proteinExistence type="predicted"/>
<dbReference type="AlphaFoldDB" id="W2V222"/>
<dbReference type="EMBL" id="AXCJ01000004">
    <property type="protein sequence ID" value="ETO91503.1"/>
    <property type="molecule type" value="Genomic_DNA"/>
</dbReference>
<comment type="caution">
    <text evidence="1">The sequence shown here is derived from an EMBL/GenBank/DDBJ whole genome shotgun (WGS) entry which is preliminary data.</text>
</comment>
<organism evidence="1 2">
    <name type="scientific">Candidatus Xenolissoclinum pacificiensis L6</name>
    <dbReference type="NCBI Taxonomy" id="1401685"/>
    <lineage>
        <taxon>Bacteria</taxon>
        <taxon>Pseudomonadati</taxon>
        <taxon>Pseudomonadota</taxon>
        <taxon>Alphaproteobacteria</taxon>
        <taxon>Rickettsiales</taxon>
        <taxon>Anaplasmataceae</taxon>
        <taxon>Candidatus Xenolissoclinum</taxon>
    </lineage>
</organism>
<dbReference type="Proteomes" id="UP000018951">
    <property type="component" value="Unassembled WGS sequence"/>
</dbReference>